<proteinExistence type="predicted"/>
<dbReference type="Proteomes" id="UP000887565">
    <property type="component" value="Unplaced"/>
</dbReference>
<dbReference type="AlphaFoldDB" id="A0A915LCF6"/>
<evidence type="ECO:0000313" key="1">
    <source>
        <dbReference type="Proteomes" id="UP000887565"/>
    </source>
</evidence>
<sequence length="102" mass="11644">MKLLFAPAALSCTLAYTSAMWAVYLMVYYLPAYLRDVLHMDLYRRAIHIFWEQQNPKVKKLRRTGLRGTARRSMTSHHAASLVSMNRTAGAARYCAVPHGEV</sequence>
<keyword evidence="1" id="KW-1185">Reference proteome</keyword>
<protein>
    <submittedName>
        <fullName evidence="2">Uncharacterized protein</fullName>
    </submittedName>
</protein>
<evidence type="ECO:0000313" key="2">
    <source>
        <dbReference type="WBParaSite" id="nRc.2.0.1.t47486-RA"/>
    </source>
</evidence>
<name>A0A915LCF6_ROMCU</name>
<organism evidence="1 2">
    <name type="scientific">Romanomermis culicivorax</name>
    <name type="common">Nematode worm</name>
    <dbReference type="NCBI Taxonomy" id="13658"/>
    <lineage>
        <taxon>Eukaryota</taxon>
        <taxon>Metazoa</taxon>
        <taxon>Ecdysozoa</taxon>
        <taxon>Nematoda</taxon>
        <taxon>Enoplea</taxon>
        <taxon>Dorylaimia</taxon>
        <taxon>Mermithida</taxon>
        <taxon>Mermithoidea</taxon>
        <taxon>Mermithidae</taxon>
        <taxon>Romanomermis</taxon>
    </lineage>
</organism>
<dbReference type="WBParaSite" id="nRc.2.0.1.t47486-RA">
    <property type="protein sequence ID" value="nRc.2.0.1.t47486-RA"/>
    <property type="gene ID" value="nRc.2.0.1.g47486"/>
</dbReference>
<reference evidence="2" key="1">
    <citation type="submission" date="2022-11" db="UniProtKB">
        <authorList>
            <consortium name="WormBaseParasite"/>
        </authorList>
    </citation>
    <scope>IDENTIFICATION</scope>
</reference>
<accession>A0A915LCF6</accession>